<evidence type="ECO:0000313" key="3">
    <source>
        <dbReference type="Proteomes" id="UP000198977"/>
    </source>
</evidence>
<sequence>MQKHLEEISRSIATEAHGVIIMDGAGWHKSSALKVPKNLSILFLPPYSPELNPTENIWQFFRQTYLSNREFENWEAIVDACCDAWNRLTAETGRIKSIATRNWATTGQ</sequence>
<dbReference type="Pfam" id="PF13358">
    <property type="entry name" value="DDE_3"/>
    <property type="match status" value="1"/>
</dbReference>
<dbReference type="GO" id="GO:0003676">
    <property type="term" value="F:nucleic acid binding"/>
    <property type="evidence" value="ECO:0007669"/>
    <property type="project" value="InterPro"/>
</dbReference>
<keyword evidence="3" id="KW-1185">Reference proteome</keyword>
<feature type="domain" description="Tc1-like transposase DDE" evidence="1">
    <location>
        <begin position="2"/>
        <end position="76"/>
    </location>
</feature>
<dbReference type="Gene3D" id="3.30.420.10">
    <property type="entry name" value="Ribonuclease H-like superfamily/Ribonuclease H"/>
    <property type="match status" value="1"/>
</dbReference>
<keyword evidence="2" id="KW-0378">Hydrolase</keyword>
<proteinExistence type="predicted"/>
<accession>A0A1I2HL74</accession>
<evidence type="ECO:0000313" key="2">
    <source>
        <dbReference type="EMBL" id="SFF30183.1"/>
    </source>
</evidence>
<dbReference type="InterPro" id="IPR038717">
    <property type="entry name" value="Tc1-like_DDE_dom"/>
</dbReference>
<organism evidence="2 3">
    <name type="scientific">Sulfitobacter brevis</name>
    <dbReference type="NCBI Taxonomy" id="74348"/>
    <lineage>
        <taxon>Bacteria</taxon>
        <taxon>Pseudomonadati</taxon>
        <taxon>Pseudomonadota</taxon>
        <taxon>Alphaproteobacteria</taxon>
        <taxon>Rhodobacterales</taxon>
        <taxon>Roseobacteraceae</taxon>
        <taxon>Sulfitobacter</taxon>
    </lineage>
</organism>
<dbReference type="EMBL" id="FOMW01000057">
    <property type="protein sequence ID" value="SFF30183.1"/>
    <property type="molecule type" value="Genomic_DNA"/>
</dbReference>
<reference evidence="2 3" key="1">
    <citation type="submission" date="2016-10" db="EMBL/GenBank/DDBJ databases">
        <authorList>
            <person name="de Groot N.N."/>
        </authorList>
    </citation>
    <scope>NUCLEOTIDE SEQUENCE [LARGE SCALE GENOMIC DNA]</scope>
    <source>
        <strain evidence="2 3">DSM 11443</strain>
    </source>
</reference>
<name>A0A1I2HL74_9RHOB</name>
<dbReference type="InterPro" id="IPR036397">
    <property type="entry name" value="RNaseH_sf"/>
</dbReference>
<gene>
    <name evidence="2" type="ORF">SAMN04488523_1573</name>
</gene>
<keyword evidence="2" id="KW-0255">Endonuclease</keyword>
<dbReference type="Proteomes" id="UP000198977">
    <property type="component" value="Unassembled WGS sequence"/>
</dbReference>
<keyword evidence="2" id="KW-0540">Nuclease</keyword>
<evidence type="ECO:0000259" key="1">
    <source>
        <dbReference type="Pfam" id="PF13358"/>
    </source>
</evidence>
<dbReference type="GO" id="GO:0004519">
    <property type="term" value="F:endonuclease activity"/>
    <property type="evidence" value="ECO:0007669"/>
    <property type="project" value="UniProtKB-KW"/>
</dbReference>
<dbReference type="AlphaFoldDB" id="A0A1I2HL74"/>
<dbReference type="RefSeq" id="WP_177209574.1">
    <property type="nucleotide sequence ID" value="NZ_FOMW01000057.1"/>
</dbReference>
<protein>
    <submittedName>
        <fullName evidence="2">DDE superfamily endonuclease</fullName>
    </submittedName>
</protein>